<accession>A0ABS0K6R8</accession>
<reference evidence="1 2" key="1">
    <citation type="submission" date="2020-11" db="EMBL/GenBank/DDBJ databases">
        <title>Sequencing the genomes of 1000 actinobacteria strains.</title>
        <authorList>
            <person name="Klenk H.-P."/>
        </authorList>
    </citation>
    <scope>NUCLEOTIDE SEQUENCE [LARGE SCALE GENOMIC DNA]</scope>
    <source>
        <strain evidence="1 2">DSM 101695</strain>
    </source>
</reference>
<evidence type="ECO:0000313" key="2">
    <source>
        <dbReference type="Proteomes" id="UP000631791"/>
    </source>
</evidence>
<comment type="caution">
    <text evidence="1">The sequence shown here is derived from an EMBL/GenBank/DDBJ whole genome shotgun (WGS) entry which is preliminary data.</text>
</comment>
<dbReference type="PANTHER" id="PTHR30087">
    <property type="entry name" value="INNER MEMBRANE PROTEIN"/>
    <property type="match status" value="1"/>
</dbReference>
<dbReference type="InterPro" id="IPR007553">
    <property type="entry name" value="2-thiour_desulf"/>
</dbReference>
<evidence type="ECO:0000313" key="1">
    <source>
        <dbReference type="EMBL" id="MBG6104314.1"/>
    </source>
</evidence>
<dbReference type="Proteomes" id="UP000631791">
    <property type="component" value="Unassembled WGS sequence"/>
</dbReference>
<name>A0ABS0K6R8_9ACTN</name>
<keyword evidence="2" id="KW-1185">Reference proteome</keyword>
<protein>
    <submittedName>
        <fullName evidence="1">Uncharacterized protein YbbK (DUF523 family)</fullName>
    </submittedName>
</protein>
<dbReference type="Pfam" id="PF04463">
    <property type="entry name" value="2-thiour_desulf"/>
    <property type="match status" value="1"/>
</dbReference>
<dbReference type="EMBL" id="JADOTY010000001">
    <property type="protein sequence ID" value="MBG6104314.1"/>
    <property type="molecule type" value="Genomic_DNA"/>
</dbReference>
<sequence>MLKVLVSGCLQGRALRYNATYVPVNSLIWDRWSAEGRLVRFCPEVAVGFPIPRPPAEIVGGTAGDVLAGSARVEEATGADVTNLFRLAARRALDRAVEAGVALAILVDGSPTCGSSVIYDGSFTGRTVPGRGVAAEELLRHGIPVFHEGQLAQAAAMLADLEKSERCTG</sequence>
<dbReference type="RefSeq" id="WP_196922787.1">
    <property type="nucleotide sequence ID" value="NZ_JADOTY010000001.1"/>
</dbReference>
<dbReference type="PANTHER" id="PTHR30087:SF1">
    <property type="entry name" value="HYPOTHETICAL CYTOSOLIC PROTEIN"/>
    <property type="match status" value="1"/>
</dbReference>
<organism evidence="1 2">
    <name type="scientific">Micromonospora vinacea</name>
    <dbReference type="NCBI Taxonomy" id="709878"/>
    <lineage>
        <taxon>Bacteria</taxon>
        <taxon>Bacillati</taxon>
        <taxon>Actinomycetota</taxon>
        <taxon>Actinomycetes</taxon>
        <taxon>Micromonosporales</taxon>
        <taxon>Micromonosporaceae</taxon>
        <taxon>Micromonospora</taxon>
    </lineage>
</organism>
<gene>
    <name evidence="1" type="ORF">IW249_004728</name>
</gene>
<proteinExistence type="predicted"/>